<protein>
    <submittedName>
        <fullName evidence="1">Uncharacterized protein</fullName>
    </submittedName>
</protein>
<evidence type="ECO:0000313" key="2">
    <source>
        <dbReference type="Proteomes" id="UP001497644"/>
    </source>
</evidence>
<proteinExistence type="predicted"/>
<evidence type="ECO:0000313" key="1">
    <source>
        <dbReference type="EMBL" id="CAL1681089.1"/>
    </source>
</evidence>
<dbReference type="EMBL" id="OZ034826">
    <property type="protein sequence ID" value="CAL1681089.1"/>
    <property type="molecule type" value="Genomic_DNA"/>
</dbReference>
<keyword evidence="2" id="KW-1185">Reference proteome</keyword>
<reference evidence="1" key="1">
    <citation type="submission" date="2024-04" db="EMBL/GenBank/DDBJ databases">
        <authorList>
            <consortium name="Molecular Ecology Group"/>
        </authorList>
    </citation>
    <scope>NUCLEOTIDE SEQUENCE</scope>
</reference>
<name>A0AAV2NP31_9HYME</name>
<accession>A0AAV2NP31</accession>
<organism evidence="1 2">
    <name type="scientific">Lasius platythorax</name>
    <dbReference type="NCBI Taxonomy" id="488582"/>
    <lineage>
        <taxon>Eukaryota</taxon>
        <taxon>Metazoa</taxon>
        <taxon>Ecdysozoa</taxon>
        <taxon>Arthropoda</taxon>
        <taxon>Hexapoda</taxon>
        <taxon>Insecta</taxon>
        <taxon>Pterygota</taxon>
        <taxon>Neoptera</taxon>
        <taxon>Endopterygota</taxon>
        <taxon>Hymenoptera</taxon>
        <taxon>Apocrita</taxon>
        <taxon>Aculeata</taxon>
        <taxon>Formicoidea</taxon>
        <taxon>Formicidae</taxon>
        <taxon>Formicinae</taxon>
        <taxon>Lasius</taxon>
        <taxon>Lasius</taxon>
    </lineage>
</organism>
<dbReference type="Proteomes" id="UP001497644">
    <property type="component" value="Chromosome 3"/>
</dbReference>
<gene>
    <name evidence="1" type="ORF">LPLAT_LOCUS7241</name>
</gene>
<sequence>MAAAWVVLIVADEERRKLQLIRKNLRDLSNPFSIQESQFRLLYRLSKDAVRELCVQLRPYIEQEVRATAIPFELKILATLSFMASSSYQRRIGQDFLSCICANPL</sequence>
<dbReference type="AlphaFoldDB" id="A0AAV2NP31"/>